<dbReference type="Gene3D" id="3.10.450.50">
    <property type="match status" value="1"/>
</dbReference>
<dbReference type="Proteomes" id="UP000064967">
    <property type="component" value="Chromosome"/>
</dbReference>
<gene>
    <name evidence="1" type="ORF">AKJ09_01776</name>
</gene>
<evidence type="ECO:0000313" key="1">
    <source>
        <dbReference type="EMBL" id="AKU95112.1"/>
    </source>
</evidence>
<keyword evidence="2" id="KW-1185">Reference proteome</keyword>
<dbReference type="InterPro" id="IPR032710">
    <property type="entry name" value="NTF2-like_dom_sf"/>
</dbReference>
<dbReference type="AlphaFoldDB" id="A0A0K1PNM0"/>
<accession>A0A0K1PNM0</accession>
<dbReference type="SUPFAM" id="SSF54427">
    <property type="entry name" value="NTF2-like"/>
    <property type="match status" value="1"/>
</dbReference>
<dbReference type="KEGG" id="llu:AKJ09_01776"/>
<name>A0A0K1PNM0_9BACT</name>
<dbReference type="STRING" id="1391654.AKJ09_01776"/>
<protein>
    <recommendedName>
        <fullName evidence="3">DUF4440 domain-containing protein</fullName>
    </recommendedName>
</protein>
<evidence type="ECO:0008006" key="3">
    <source>
        <dbReference type="Google" id="ProtNLM"/>
    </source>
</evidence>
<reference evidence="1 2" key="1">
    <citation type="submission" date="2015-08" db="EMBL/GenBank/DDBJ databases">
        <authorList>
            <person name="Babu N.S."/>
            <person name="Beckwith C.J."/>
            <person name="Beseler K.G."/>
            <person name="Brison A."/>
            <person name="Carone J.V."/>
            <person name="Caskin T.P."/>
            <person name="Diamond M."/>
            <person name="Durham M.E."/>
            <person name="Foxe J.M."/>
            <person name="Go M."/>
            <person name="Henderson B.A."/>
            <person name="Jones I.B."/>
            <person name="McGettigan J.A."/>
            <person name="Micheletti S.J."/>
            <person name="Nasrallah M.E."/>
            <person name="Ortiz D."/>
            <person name="Piller C.R."/>
            <person name="Privatt S.R."/>
            <person name="Schneider S.L."/>
            <person name="Sharp S."/>
            <person name="Smith T.C."/>
            <person name="Stanton J.D."/>
            <person name="Ullery H.E."/>
            <person name="Wilson R.J."/>
            <person name="Serrano M.G."/>
            <person name="Buck G."/>
            <person name="Lee V."/>
            <person name="Wang Y."/>
            <person name="Carvalho R."/>
            <person name="Voegtly L."/>
            <person name="Shi R."/>
            <person name="Duckworth R."/>
            <person name="Johnson A."/>
            <person name="Loviza R."/>
            <person name="Walstead R."/>
            <person name="Shah Z."/>
            <person name="Kiflezghi M."/>
            <person name="Wade K."/>
            <person name="Ball S.L."/>
            <person name="Bradley K.W."/>
            <person name="Asai D.J."/>
            <person name="Bowman C.A."/>
            <person name="Russell D.A."/>
            <person name="Pope W.H."/>
            <person name="Jacobs-Sera D."/>
            <person name="Hendrix R.W."/>
            <person name="Hatfull G.F."/>
        </authorList>
    </citation>
    <scope>NUCLEOTIDE SEQUENCE [LARGE SCALE GENOMIC DNA]</scope>
    <source>
        <strain evidence="1 2">DSM 27648</strain>
    </source>
</reference>
<proteinExistence type="predicted"/>
<evidence type="ECO:0000313" key="2">
    <source>
        <dbReference type="Proteomes" id="UP000064967"/>
    </source>
</evidence>
<dbReference type="EMBL" id="CP012333">
    <property type="protein sequence ID" value="AKU95112.1"/>
    <property type="molecule type" value="Genomic_DNA"/>
</dbReference>
<sequence>MKSGSNAAIDKVISRFFGVFDNRAGRVPEAQAFGMLFASNATIATHSGRGVQITTPDEFVRPRIELLTSGRLVEFHEWETQSENEILGSLAVRRSRYEKSGRLDGQPYAGVGTKFFQLAQIDEAWRIVSLAWIDDAAFGSRQT</sequence>
<organism evidence="1 2">
    <name type="scientific">Labilithrix luteola</name>
    <dbReference type="NCBI Taxonomy" id="1391654"/>
    <lineage>
        <taxon>Bacteria</taxon>
        <taxon>Pseudomonadati</taxon>
        <taxon>Myxococcota</taxon>
        <taxon>Polyangia</taxon>
        <taxon>Polyangiales</taxon>
        <taxon>Labilitrichaceae</taxon>
        <taxon>Labilithrix</taxon>
    </lineage>
</organism>